<evidence type="ECO:0000313" key="7">
    <source>
        <dbReference type="EMBL" id="PIV42601.1"/>
    </source>
</evidence>
<evidence type="ECO:0000259" key="6">
    <source>
        <dbReference type="Pfam" id="PF13280"/>
    </source>
</evidence>
<feature type="domain" description="DNA2/NAM7 helicase-like C-terminal" evidence="5">
    <location>
        <begin position="1083"/>
        <end position="1262"/>
    </location>
</feature>
<evidence type="ECO:0000313" key="8">
    <source>
        <dbReference type="Proteomes" id="UP000230304"/>
    </source>
</evidence>
<dbReference type="PROSITE" id="PS52050">
    <property type="entry name" value="WYL"/>
    <property type="match status" value="1"/>
</dbReference>
<name>A0A2M7D7W1_9BACT</name>
<evidence type="ECO:0000259" key="5">
    <source>
        <dbReference type="Pfam" id="PF13087"/>
    </source>
</evidence>
<reference evidence="8" key="1">
    <citation type="submission" date="2017-09" db="EMBL/GenBank/DDBJ databases">
        <title>Depth-based differentiation of microbial function through sediment-hosted aquifers and enrichment of novel symbionts in the deep terrestrial subsurface.</title>
        <authorList>
            <person name="Probst A.J."/>
            <person name="Ladd B."/>
            <person name="Jarett J.K."/>
            <person name="Geller-Mcgrath D.E."/>
            <person name="Sieber C.M.K."/>
            <person name="Emerson J.B."/>
            <person name="Anantharaman K."/>
            <person name="Thomas B.C."/>
            <person name="Malmstrom R."/>
            <person name="Stieglmeier M."/>
            <person name="Klingl A."/>
            <person name="Woyke T."/>
            <person name="Ryan C.M."/>
            <person name="Banfield J.F."/>
        </authorList>
    </citation>
    <scope>NUCLEOTIDE SEQUENCE [LARGE SCALE GENOMIC DNA]</scope>
</reference>
<protein>
    <submittedName>
        <fullName evidence="7">Uncharacterized protein</fullName>
    </submittedName>
</protein>
<sequence length="1646" mass="190835">MKEYDQAITTSLEAAAKVVKTELVLPFVSNLEKPLENLNLGDENNIYLMEEELTAVLVNLLENKISEILKLILAKAKIDIVKQVKEVFEIKDIKSNIVSFFENFQVGDLFTEMYEIERNKTILDKQEFYLYFCDITFNNAKYPIFYIPFSVSKQSDALTVEFDSQVYINKKALEYITQEYNKETNHHGNLQKITERIIYLAQYKENFGELVSEIMSEITNFFNLDKKIDITDAEHQVAKSFYIRTSNTCYVALFDKSDEALVNDYEEILKLLESGDSVLAGAFNKLIDDFIHKEPKRFDADVQSEWSDMETSERLVFNSPIPLNSEQLRILSAIRKDGCNYITVEGPPGTGKSHIITAIAFDHILKDKSVLILSDKKEALDVVEDKITETLNKVRHDKNFQNPILRLGRSGNNYKDILSTPSIRAIKTNFIAMERDQDALKADIEKVGNTLKEDLEAEILAYGEIDLKEIHELIDLETYFEEKGFPLDIDEAIKNSESASELEELRSILTDLKVKIKDYDFDIDPQSKPAESLVNNIKSGIALLEKFQTDHDKYFRVADIQNKAIRLHKEKTDFTLSSEAFSEIENCRNELSSHDDIYNLFGIEKPKQFAEVDNLLKVLSFIKDRIENLNSNFGPRLSELSISATFSDFNYKQIQWFIEQYESLKLPVLGYLFRGKQVEELNTKFKKTFKAEELAAPQKLTEKLKEINLIAEQIFDYKKGLPATIKTIDLIESLTTLIKNNELQEKFKAVFTSANKYQSAIAQLQKTDWYKSFSPKDIEELRKLEIAGNAVSVFTQYKTLEGKNHKISIVGIEDFLNNDNLSAETESLKEYSKFLAIITDNFEDLAYIISLLNHYPKLAKQTKIDETNIRTFVDNELLRISDLEYSKFVRYLGLQHKTKKDFADIPSLNYAGQKRSIEELVTAQMTYLLDGRLINFDTNNHATAIKLRDIIRQKKIFPRDEFLKLKEAFPCILAGIRDYAEYIPLEPEIFDLVIIDEASQVSIAQAFPALLRAKKVLVLGDQKQFSNVKSAQASTDTNRKFLQNLKDVFVNHVSNEEIKLVTLDKFNIKTSILEFFDFITNYNTQLLKYFRGYEEIISYSKKYFYQDSLQVMKIRGKSIDEVLRFSFVKHDGKKELIQNTNSLEAEFIISELQKLKEEDRASSVGIITPHTNQQKILVEMISKLPEKDYFYDKLNLKIMTFDTCQGEERDIIFYSMVATEEDDHLWGVFIQSLDLVNVPDDKIKKQRLNVGFSRAKECMHFVLSKSIEKYNGSIGDALRHYSFVLAEARKERNISETDQKSKMEPKVMGWFYKTDFWKKHKDDIEFIPQFELGKYLKQLEKTYNHPNYIVDFLLVYKDEGHKEHKIIIEYDGFREHFTNIDETNEFNYEDYHTEDHVYREKVLESYGYKFLRINKFNVGDDPVATLNERIGNLIKNGVSRHSRINRIHETIEGLQNGDMKECPKCKEIRSANDFKDSSLLTGYGRFCKYCKGQGLWKSTSRTTGGTIIGASDKVCPSCNSSSVRKARLSSRNHNQYFCKKCSHIWDDGDNDDNANNTNELIKSATKDHLGINMQYNGIQRVIYPYAVDSKYCVAYCTLRKDLRTFRIDRMKRAALSDSFNFDKSLQKTAQNKLTEACDYKGYRYRY</sequence>
<organism evidence="7 8">
    <name type="scientific">Candidatus Nealsonbacteria bacterium CG02_land_8_20_14_3_00_40_11</name>
    <dbReference type="NCBI Taxonomy" id="1974700"/>
    <lineage>
        <taxon>Bacteria</taxon>
        <taxon>Candidatus Nealsoniibacteriota</taxon>
    </lineage>
</organism>
<evidence type="ECO:0000256" key="4">
    <source>
        <dbReference type="ARBA" id="ARBA00022840"/>
    </source>
</evidence>
<keyword evidence="2" id="KW-0378">Hydrolase</keyword>
<dbReference type="GO" id="GO:0043139">
    <property type="term" value="F:5'-3' DNA helicase activity"/>
    <property type="evidence" value="ECO:0007669"/>
    <property type="project" value="TreeGrafter"/>
</dbReference>
<dbReference type="InterPro" id="IPR050534">
    <property type="entry name" value="Coronavir_polyprotein_1ab"/>
</dbReference>
<feature type="domain" description="WYL" evidence="6">
    <location>
        <begin position="1579"/>
        <end position="1613"/>
    </location>
</feature>
<comment type="caution">
    <text evidence="7">The sequence shown here is derived from an EMBL/GenBank/DDBJ whole genome shotgun (WGS) entry which is preliminary data.</text>
</comment>
<gene>
    <name evidence="7" type="ORF">COS26_01735</name>
</gene>
<evidence type="ECO:0000256" key="2">
    <source>
        <dbReference type="ARBA" id="ARBA00022801"/>
    </source>
</evidence>
<evidence type="ECO:0000256" key="1">
    <source>
        <dbReference type="ARBA" id="ARBA00022741"/>
    </source>
</evidence>
<evidence type="ECO:0000256" key="3">
    <source>
        <dbReference type="ARBA" id="ARBA00022806"/>
    </source>
</evidence>
<dbReference type="InterPro" id="IPR026881">
    <property type="entry name" value="WYL_dom"/>
</dbReference>
<dbReference type="Pfam" id="PF13280">
    <property type="entry name" value="WYL"/>
    <property type="match status" value="1"/>
</dbReference>
<dbReference type="Gene3D" id="3.40.50.300">
    <property type="entry name" value="P-loop containing nucleotide triphosphate hydrolases"/>
    <property type="match status" value="3"/>
</dbReference>
<dbReference type="PANTHER" id="PTHR43788:SF8">
    <property type="entry name" value="DNA-BINDING PROTEIN SMUBP-2"/>
    <property type="match status" value="1"/>
</dbReference>
<dbReference type="InterPro" id="IPR047187">
    <property type="entry name" value="SF1_C_Upf1"/>
</dbReference>
<dbReference type="Proteomes" id="UP000230304">
    <property type="component" value="Unassembled WGS sequence"/>
</dbReference>
<dbReference type="GO" id="GO:0005524">
    <property type="term" value="F:ATP binding"/>
    <property type="evidence" value="ECO:0007669"/>
    <property type="project" value="UniProtKB-KW"/>
</dbReference>
<dbReference type="InterPro" id="IPR027417">
    <property type="entry name" value="P-loop_NTPase"/>
</dbReference>
<dbReference type="PANTHER" id="PTHR43788">
    <property type="entry name" value="DNA2/NAM7 HELICASE FAMILY MEMBER"/>
    <property type="match status" value="1"/>
</dbReference>
<accession>A0A2M7D7W1</accession>
<keyword evidence="3" id="KW-0347">Helicase</keyword>
<dbReference type="Pfam" id="PF13087">
    <property type="entry name" value="AAA_12"/>
    <property type="match status" value="1"/>
</dbReference>
<dbReference type="EMBL" id="PEUA01000041">
    <property type="protein sequence ID" value="PIV42601.1"/>
    <property type="molecule type" value="Genomic_DNA"/>
</dbReference>
<keyword evidence="4" id="KW-0067">ATP-binding</keyword>
<dbReference type="SUPFAM" id="SSF52540">
    <property type="entry name" value="P-loop containing nucleoside triphosphate hydrolases"/>
    <property type="match status" value="1"/>
</dbReference>
<keyword evidence="1" id="KW-0547">Nucleotide-binding</keyword>
<dbReference type="GO" id="GO:0016787">
    <property type="term" value="F:hydrolase activity"/>
    <property type="evidence" value="ECO:0007669"/>
    <property type="project" value="UniProtKB-KW"/>
</dbReference>
<dbReference type="InterPro" id="IPR041679">
    <property type="entry name" value="DNA2/NAM7-like_C"/>
</dbReference>
<proteinExistence type="predicted"/>
<dbReference type="CDD" id="cd18808">
    <property type="entry name" value="SF1_C_Upf1"/>
    <property type="match status" value="1"/>
</dbReference>